<dbReference type="AlphaFoldDB" id="A0A9P6RH01"/>
<dbReference type="PROSITE" id="PS50011">
    <property type="entry name" value="PROTEIN_KINASE_DOM"/>
    <property type="match status" value="1"/>
</dbReference>
<evidence type="ECO:0000256" key="1">
    <source>
        <dbReference type="ARBA" id="ARBA00012513"/>
    </source>
</evidence>
<dbReference type="GO" id="GO:0005524">
    <property type="term" value="F:ATP binding"/>
    <property type="evidence" value="ECO:0007669"/>
    <property type="project" value="UniProtKB-UniRule"/>
</dbReference>
<dbReference type="PROSITE" id="PS00108">
    <property type="entry name" value="PROTEIN_KINASE_ST"/>
    <property type="match status" value="1"/>
</dbReference>
<dbReference type="PANTHER" id="PTHR24350">
    <property type="entry name" value="SERINE/THREONINE-PROTEIN KINASE IAL-RELATED"/>
    <property type="match status" value="1"/>
</dbReference>
<evidence type="ECO:0000313" key="18">
    <source>
        <dbReference type="EMBL" id="KAG0319958.1"/>
    </source>
</evidence>
<dbReference type="FunFam" id="1.10.510.10:FF:000235">
    <property type="entry name" value="Serine/threonine-protein kinase ark1"/>
    <property type="match status" value="1"/>
</dbReference>
<feature type="binding site" evidence="11">
    <location>
        <position position="362"/>
    </location>
    <ligand>
        <name>ATP</name>
        <dbReference type="ChEBI" id="CHEBI:30616"/>
    </ligand>
</feature>
<keyword evidence="7 11" id="KW-0067">ATP-binding</keyword>
<feature type="binding site" evidence="11">
    <location>
        <begin position="299"/>
        <end position="301"/>
    </location>
    <ligand>
        <name>ATP</name>
        <dbReference type="ChEBI" id="CHEBI:30616"/>
    </ligand>
</feature>
<dbReference type="Gene3D" id="3.30.200.20">
    <property type="entry name" value="Phosphorylase Kinase, domain 1"/>
    <property type="match status" value="1"/>
</dbReference>
<evidence type="ECO:0000256" key="3">
    <source>
        <dbReference type="ARBA" id="ARBA00022527"/>
    </source>
</evidence>
<dbReference type="SMART" id="SM00220">
    <property type="entry name" value="S_TKc"/>
    <property type="match status" value="1"/>
</dbReference>
<feature type="compositionally biased region" description="Low complexity" evidence="16">
    <location>
        <begin position="51"/>
        <end position="82"/>
    </location>
</feature>
<dbReference type="InterPro" id="IPR030616">
    <property type="entry name" value="Aur-like"/>
</dbReference>
<dbReference type="GO" id="GO:0044779">
    <property type="term" value="P:meiotic spindle checkpoint signaling"/>
    <property type="evidence" value="ECO:0007669"/>
    <property type="project" value="UniProtKB-ARBA"/>
</dbReference>
<dbReference type="GO" id="GO:0045143">
    <property type="term" value="P:homologous chromosome segregation"/>
    <property type="evidence" value="ECO:0007669"/>
    <property type="project" value="UniProtKB-ARBA"/>
</dbReference>
<evidence type="ECO:0000256" key="13">
    <source>
        <dbReference type="PROSITE-ProRule" id="PRU10141"/>
    </source>
</evidence>
<evidence type="ECO:0000256" key="8">
    <source>
        <dbReference type="ARBA" id="ARBA00047899"/>
    </source>
</evidence>
<feature type="compositionally biased region" description="Polar residues" evidence="16">
    <location>
        <begin position="132"/>
        <end position="160"/>
    </location>
</feature>
<comment type="catalytic activity">
    <reaction evidence="9 15">
        <text>L-seryl-[protein] + ATP = O-phospho-L-seryl-[protein] + ADP + H(+)</text>
        <dbReference type="Rhea" id="RHEA:17989"/>
        <dbReference type="Rhea" id="RHEA-COMP:9863"/>
        <dbReference type="Rhea" id="RHEA-COMP:11604"/>
        <dbReference type="ChEBI" id="CHEBI:15378"/>
        <dbReference type="ChEBI" id="CHEBI:29999"/>
        <dbReference type="ChEBI" id="CHEBI:30616"/>
        <dbReference type="ChEBI" id="CHEBI:83421"/>
        <dbReference type="ChEBI" id="CHEBI:456216"/>
        <dbReference type="EC" id="2.7.11.1"/>
    </reaction>
</comment>
<keyword evidence="6 15" id="KW-0418">Kinase</keyword>
<dbReference type="EC" id="2.7.11.1" evidence="1 15"/>
<dbReference type="GO" id="GO:0032465">
    <property type="term" value="P:regulation of cytokinesis"/>
    <property type="evidence" value="ECO:0007669"/>
    <property type="project" value="UniProtKB-ARBA"/>
</dbReference>
<dbReference type="GO" id="GO:0032133">
    <property type="term" value="C:chromosome passenger complex"/>
    <property type="evidence" value="ECO:0007669"/>
    <property type="project" value="UniProtKB-ARBA"/>
</dbReference>
<dbReference type="GO" id="GO:0008608">
    <property type="term" value="P:attachment of spindle microtubules to kinetochore"/>
    <property type="evidence" value="ECO:0007669"/>
    <property type="project" value="UniProtKB-ARBA"/>
</dbReference>
<comment type="similarity">
    <text evidence="15">Belongs to the protein kinase superfamily. Ser/Thr protein kinase family. Aurora subfamily.</text>
</comment>
<feature type="binding site" evidence="11">
    <location>
        <begin position="348"/>
        <end position="349"/>
    </location>
    <ligand>
        <name>ATP</name>
        <dbReference type="ChEBI" id="CHEBI:30616"/>
    </ligand>
</feature>
<dbReference type="GO" id="GO:1902115">
    <property type="term" value="P:regulation of organelle assembly"/>
    <property type="evidence" value="ECO:0007669"/>
    <property type="project" value="UniProtKB-ARBA"/>
</dbReference>
<comment type="caution">
    <text evidence="18">The sequence shown here is derived from an EMBL/GenBank/DDBJ whole genome shotgun (WGS) entry which is preliminary data.</text>
</comment>
<dbReference type="PROSITE" id="PS00107">
    <property type="entry name" value="PROTEIN_KINASE_ATP"/>
    <property type="match status" value="1"/>
</dbReference>
<evidence type="ECO:0000313" key="19">
    <source>
        <dbReference type="Proteomes" id="UP000823405"/>
    </source>
</evidence>
<protein>
    <recommendedName>
        <fullName evidence="2 15">Aurora kinase</fullName>
        <ecNumber evidence="1 15">2.7.11.1</ecNumber>
    </recommendedName>
</protein>
<keyword evidence="19" id="KW-1185">Reference proteome</keyword>
<keyword evidence="5 11" id="KW-0547">Nucleotide-binding</keyword>
<dbReference type="OrthoDB" id="377346at2759"/>
<feature type="region of interest" description="Disordered" evidence="16">
    <location>
        <begin position="123"/>
        <end position="191"/>
    </location>
</feature>
<feature type="domain" description="Protein kinase" evidence="17">
    <location>
        <begin position="221"/>
        <end position="479"/>
    </location>
</feature>
<reference evidence="18" key="1">
    <citation type="journal article" date="2020" name="Fungal Divers.">
        <title>Resolving the Mortierellaceae phylogeny through synthesis of multi-gene phylogenetics and phylogenomics.</title>
        <authorList>
            <person name="Vandepol N."/>
            <person name="Liber J."/>
            <person name="Desiro A."/>
            <person name="Na H."/>
            <person name="Kennedy M."/>
            <person name="Barry K."/>
            <person name="Grigoriev I.V."/>
            <person name="Miller A.N."/>
            <person name="O'Donnell K."/>
            <person name="Stajich J.E."/>
            <person name="Bonito G."/>
        </authorList>
    </citation>
    <scope>NUCLEOTIDE SEQUENCE</scope>
    <source>
        <strain evidence="18">NVP60</strain>
    </source>
</reference>
<dbReference type="GO" id="GO:0000776">
    <property type="term" value="C:kinetochore"/>
    <property type="evidence" value="ECO:0007669"/>
    <property type="project" value="UniProtKB-ARBA"/>
</dbReference>
<dbReference type="InterPro" id="IPR000719">
    <property type="entry name" value="Prot_kinase_dom"/>
</dbReference>
<dbReference type="InterPro" id="IPR008271">
    <property type="entry name" value="Ser/Thr_kinase_AS"/>
</dbReference>
<evidence type="ECO:0000256" key="10">
    <source>
        <dbReference type="PIRSR" id="PIRSR630616-1"/>
    </source>
</evidence>
<evidence type="ECO:0000256" key="7">
    <source>
        <dbReference type="ARBA" id="ARBA00022840"/>
    </source>
</evidence>
<gene>
    <name evidence="18" type="ORF">BGZ97_001074</name>
</gene>
<feature type="compositionally biased region" description="Polar residues" evidence="16">
    <location>
        <begin position="32"/>
        <end position="45"/>
    </location>
</feature>
<evidence type="ECO:0000256" key="9">
    <source>
        <dbReference type="ARBA" id="ARBA00048679"/>
    </source>
</evidence>
<organism evidence="18 19">
    <name type="scientific">Linnemannia gamsii</name>
    <dbReference type="NCBI Taxonomy" id="64522"/>
    <lineage>
        <taxon>Eukaryota</taxon>
        <taxon>Fungi</taxon>
        <taxon>Fungi incertae sedis</taxon>
        <taxon>Mucoromycota</taxon>
        <taxon>Mortierellomycotina</taxon>
        <taxon>Mortierellomycetes</taxon>
        <taxon>Mortierellales</taxon>
        <taxon>Mortierellaceae</taxon>
        <taxon>Linnemannia</taxon>
    </lineage>
</organism>
<dbReference type="GO" id="GO:0051233">
    <property type="term" value="C:spindle midzone"/>
    <property type="evidence" value="ECO:0007669"/>
    <property type="project" value="UniProtKB-ARBA"/>
</dbReference>
<dbReference type="InterPro" id="IPR017441">
    <property type="entry name" value="Protein_kinase_ATP_BS"/>
</dbReference>
<dbReference type="FunFam" id="3.30.200.20:FF:000042">
    <property type="entry name" value="Aurora kinase A"/>
    <property type="match status" value="1"/>
</dbReference>
<dbReference type="Proteomes" id="UP000823405">
    <property type="component" value="Unassembled WGS sequence"/>
</dbReference>
<proteinExistence type="inferred from homology"/>
<dbReference type="SUPFAM" id="SSF56112">
    <property type="entry name" value="Protein kinase-like (PK-like)"/>
    <property type="match status" value="1"/>
</dbReference>
<evidence type="ECO:0000256" key="11">
    <source>
        <dbReference type="PIRSR" id="PIRSR630616-2"/>
    </source>
</evidence>
<evidence type="ECO:0000256" key="5">
    <source>
        <dbReference type="ARBA" id="ARBA00022741"/>
    </source>
</evidence>
<sequence>MNAPAPRKPLFKLDMDSDNSTLHNNNNSSSSTYGTVSKLGSTATTKAIPKASSSSVAQSSSVATTTSSSSASANGATSGNGSVAGTASIFSKLINRVGNGNPIGGSRHAKLGGMMPPSSVAVGLGGSVGGARSNNAVASQRSTTGADTQNRNGNEQQSSKKMLPLVGGSPRHNPYSRPIGSTSGTGGGTGKQVRISTHTDMAPPLQISRALMPREWCLDDFELARPLGKGQFGRVYSMRERRTGFIVAMKVILKSELLKANMENQLRREIDIQSNLKHKHILRLDTFFHDETRVYLVLEYAPQGELYRQLKKVRVFPEWRASKYIYELATALAYLHKKHVIHRDIKPENLLLGCNGEIKISDFGWSVHAPSSRRNTMCGTLDYLPPEMVEGRSHSSHVDLWSLGVLCYEFLVGHPPFEAKDEADEDNNDRESTFRRIAKVELTIPDHVSEDAKDLIRKLLQRNPDQRLALERVMLHPFITRHNGIGSSKSRA</sequence>
<evidence type="ECO:0000256" key="4">
    <source>
        <dbReference type="ARBA" id="ARBA00022679"/>
    </source>
</evidence>
<keyword evidence="4 15" id="KW-0808">Transferase</keyword>
<evidence type="ECO:0000256" key="12">
    <source>
        <dbReference type="PIRSR" id="PIRSR630616-3"/>
    </source>
</evidence>
<dbReference type="Pfam" id="PF00069">
    <property type="entry name" value="Pkinase"/>
    <property type="match status" value="1"/>
</dbReference>
<feature type="region of interest" description="Disordered" evidence="16">
    <location>
        <begin position="1"/>
        <end position="82"/>
    </location>
</feature>
<accession>A0A9P6RH01</accession>
<dbReference type="EMBL" id="JAAAIN010000121">
    <property type="protein sequence ID" value="KAG0319958.1"/>
    <property type="molecule type" value="Genomic_DNA"/>
</dbReference>
<comment type="catalytic activity">
    <reaction evidence="8 15">
        <text>L-threonyl-[protein] + ATP = O-phospho-L-threonyl-[protein] + ADP + H(+)</text>
        <dbReference type="Rhea" id="RHEA:46608"/>
        <dbReference type="Rhea" id="RHEA-COMP:11060"/>
        <dbReference type="Rhea" id="RHEA-COMP:11605"/>
        <dbReference type="ChEBI" id="CHEBI:15378"/>
        <dbReference type="ChEBI" id="CHEBI:30013"/>
        <dbReference type="ChEBI" id="CHEBI:30616"/>
        <dbReference type="ChEBI" id="CHEBI:61977"/>
        <dbReference type="ChEBI" id="CHEBI:456216"/>
        <dbReference type="EC" id="2.7.11.1"/>
    </reaction>
</comment>
<feature type="cross-link" description="Glycyl lysine isopeptide (Lys-Gly) (interchain with G-Cter in SUMO2)" evidence="12">
    <location>
        <position position="346"/>
    </location>
</feature>
<dbReference type="GO" id="GO:0072479">
    <property type="term" value="P:response to mitotic cell cycle spindle assembly checkpoint signaling"/>
    <property type="evidence" value="ECO:0007669"/>
    <property type="project" value="UniProtKB-ARBA"/>
</dbReference>
<dbReference type="InterPro" id="IPR011009">
    <property type="entry name" value="Kinase-like_dom_sf"/>
</dbReference>
<evidence type="ECO:0000256" key="15">
    <source>
        <dbReference type="RuleBase" id="RU367134"/>
    </source>
</evidence>
<feature type="binding site" evidence="11">
    <location>
        <position position="250"/>
    </location>
    <ligand>
        <name>ATP</name>
        <dbReference type="ChEBI" id="CHEBI:30616"/>
    </ligand>
</feature>
<dbReference type="Gene3D" id="1.10.510.10">
    <property type="entry name" value="Transferase(Phosphotransferase) domain 1"/>
    <property type="match status" value="1"/>
</dbReference>
<dbReference type="CDD" id="cd14007">
    <property type="entry name" value="STKc_Aurora"/>
    <property type="match status" value="1"/>
</dbReference>
<name>A0A9P6RH01_9FUNG</name>
<feature type="active site" description="Proton acceptor" evidence="10">
    <location>
        <position position="344"/>
    </location>
</feature>
<evidence type="ECO:0000259" key="17">
    <source>
        <dbReference type="PROSITE" id="PS50011"/>
    </source>
</evidence>
<keyword evidence="3 14" id="KW-0723">Serine/threonine-protein kinase</keyword>
<evidence type="ECO:0000256" key="2">
    <source>
        <dbReference type="ARBA" id="ARBA00021157"/>
    </source>
</evidence>
<feature type="binding site" evidence="13">
    <location>
        <position position="254"/>
    </location>
    <ligand>
        <name>ATP</name>
        <dbReference type="ChEBI" id="CHEBI:30616"/>
    </ligand>
</feature>
<evidence type="ECO:0000256" key="16">
    <source>
        <dbReference type="SAM" id="MobiDB-lite"/>
    </source>
</evidence>
<dbReference type="GO" id="GO:0090266">
    <property type="term" value="P:regulation of mitotic cell cycle spindle assembly checkpoint"/>
    <property type="evidence" value="ECO:0007669"/>
    <property type="project" value="UniProtKB-ARBA"/>
</dbReference>
<evidence type="ECO:0000256" key="14">
    <source>
        <dbReference type="RuleBase" id="RU000304"/>
    </source>
</evidence>
<dbReference type="GO" id="GO:0004674">
    <property type="term" value="F:protein serine/threonine kinase activity"/>
    <property type="evidence" value="ECO:0007669"/>
    <property type="project" value="UniProtKB-KW"/>
</dbReference>
<evidence type="ECO:0000256" key="6">
    <source>
        <dbReference type="ARBA" id="ARBA00022777"/>
    </source>
</evidence>